<protein>
    <submittedName>
        <fullName evidence="1">Uncharacterized protein</fullName>
    </submittedName>
</protein>
<dbReference type="Proteomes" id="UP000663879">
    <property type="component" value="Unassembled WGS sequence"/>
</dbReference>
<dbReference type="EMBL" id="CAJNOC010002611">
    <property type="protein sequence ID" value="CAF0942721.1"/>
    <property type="molecule type" value="Genomic_DNA"/>
</dbReference>
<gene>
    <name evidence="1" type="ORF">OXX778_LOCUS13512</name>
</gene>
<comment type="caution">
    <text evidence="1">The sequence shown here is derived from an EMBL/GenBank/DDBJ whole genome shotgun (WGS) entry which is preliminary data.</text>
</comment>
<evidence type="ECO:0000313" key="2">
    <source>
        <dbReference type="Proteomes" id="UP000663879"/>
    </source>
</evidence>
<reference evidence="1" key="1">
    <citation type="submission" date="2021-02" db="EMBL/GenBank/DDBJ databases">
        <authorList>
            <person name="Nowell W R."/>
        </authorList>
    </citation>
    <scope>NUCLEOTIDE SEQUENCE</scope>
    <source>
        <strain evidence="1">Ploen Becks lab</strain>
    </source>
</reference>
<organism evidence="1 2">
    <name type="scientific">Brachionus calyciflorus</name>
    <dbReference type="NCBI Taxonomy" id="104777"/>
    <lineage>
        <taxon>Eukaryota</taxon>
        <taxon>Metazoa</taxon>
        <taxon>Spiralia</taxon>
        <taxon>Gnathifera</taxon>
        <taxon>Rotifera</taxon>
        <taxon>Eurotatoria</taxon>
        <taxon>Monogononta</taxon>
        <taxon>Pseudotrocha</taxon>
        <taxon>Ploima</taxon>
        <taxon>Brachionidae</taxon>
        <taxon>Brachionus</taxon>
    </lineage>
</organism>
<keyword evidence="2" id="KW-1185">Reference proteome</keyword>
<sequence length="91" mass="11084">MNTNIGYNFEKNGDNKMIKKNISSTDPSIEPKLFPHLFPDDNGYFDPAKSSITLAQYFRNRLLNYDSRWRDDIYYIFYAYDRMIRERFFRC</sequence>
<name>A0A814CNS6_9BILA</name>
<evidence type="ECO:0000313" key="1">
    <source>
        <dbReference type="EMBL" id="CAF0942721.1"/>
    </source>
</evidence>
<accession>A0A814CNS6</accession>
<dbReference type="AlphaFoldDB" id="A0A814CNS6"/>
<proteinExistence type="predicted"/>